<organism evidence="1 2">
    <name type="scientific">Pleurotus cornucopiae</name>
    <name type="common">Cornucopia mushroom</name>
    <dbReference type="NCBI Taxonomy" id="5321"/>
    <lineage>
        <taxon>Eukaryota</taxon>
        <taxon>Fungi</taxon>
        <taxon>Dikarya</taxon>
        <taxon>Basidiomycota</taxon>
        <taxon>Agaricomycotina</taxon>
        <taxon>Agaricomycetes</taxon>
        <taxon>Agaricomycetidae</taxon>
        <taxon>Agaricales</taxon>
        <taxon>Pleurotineae</taxon>
        <taxon>Pleurotaceae</taxon>
        <taxon>Pleurotus</taxon>
    </lineage>
</organism>
<accession>A0ACB7ISA9</accession>
<reference evidence="1 2" key="1">
    <citation type="journal article" date="2021" name="Appl. Environ. Microbiol.">
        <title>Genetic linkage and physical mapping for an oyster mushroom Pleurotus cornucopiae and QTL analysis for the trait cap color.</title>
        <authorList>
            <person name="Zhang Y."/>
            <person name="Gao W."/>
            <person name="Sonnenberg A."/>
            <person name="Chen Q."/>
            <person name="Zhang J."/>
            <person name="Huang C."/>
        </authorList>
    </citation>
    <scope>NUCLEOTIDE SEQUENCE [LARGE SCALE GENOMIC DNA]</scope>
    <source>
        <strain evidence="1">CCMSSC00406</strain>
    </source>
</reference>
<sequence>MLLAGEFQLHNAQQPSPSLPLTEDIYPFVSAPAAKIRPSAMIRLKCVQTVLFFCSLAAASLPRVDFDRMGKVGLAGTFAGLDLFDNSTSTITFDPSTSTIFSRTTNGDLTRLGSTNTGGRINAGCQLGDSFYVAGTFSSIGGTSAANVASYTSKSGFAAIGSGGPNGEVLSVFCDADNSKVWVGGTFSSPGSLVAVWDTSASSWSAPPFSGLSGAGSRVESITTNTTRQSLFFAGSFLTSFEGNSTLNFTNNPNVPFSTGATPFTSSLVPVPLQASQVQGSPSASNPQFSDISAILCPTGPDGPGTSWFGEDGTTAQITVRTFASIAASGIRLGNTFLDGRGTTGFSVTTIPDNTVRTLTYTDPVSRENRTCTDPCPLSTANTIPYQDFLFDGAVGITGVLVKLSQFTGASPGLHLFQLLSSGAFASAQADGNGKSCFAPNPSNTTLTGDWAVKVANTDIPGTIQSVLVATIDVGSPIVNRPTFSWMPYVSAAGIYDINMLVPGCNDFQDCGQRTSVTVTVFPGNGLDPVVTTVSQQNTLDASVSIYSGPVIPSTDQSIAVITMAFPENPQGQGEGGKFEMVADRVQLSLKSIPGDSSNSGSVTSTQGGRGAFGFFEWPIVSSATADARTTLPNSTVTALDAVGLSLRDQLGSNANSSLPVVRSVAQHSSGLLFVGGDFNLSSGAKNIAVFRDNSLSPLPSNGLDGAVSSLVIEGDKLFVGGSFSDTATPSSQRSMRNVAAYDIASNTWSALQAGLDGPVKSMNNVDGQIQVAGSFTKVLASSTSNEGADAGGLAVWNVSSSSWVNSGGYLRGDMSFVGNGSSTTQFLAGGVSASRRFGATGLVMLKNGNGEFPTVTPLGIQLQSPFSASGTSNNVTRRHTTHMHLPKTSLWFSHMTISHLFSRQAPASQLAPLPASPPAVAPAVLTGTFWTNTSSSREVIIFGGNFSYTTSGSSQAQSVAIYDPQTESTSPLQGSQINGVVRTLLVAKEKLYVGGQFTIPGSSANGFAVYDLQRQQWDSVEALQASSGNPIVRSIQSAPSNSNVVFVSGAFSAAGSVSCVAICSLDISTGQWSSLGPGIKGEVASLVLAGDDTLIAAGSIALSDNSPSNVVRYSIGNSTWSALGSGSDLPGPVTAIEVNGGNINSIFAAGRSQDNSSFLSVWNGSSWKLLESNLRADTTVTQLAMVPLQDFHSGNDIIEGDRMLMVSGDLDTSVGNVSAALYDGQTLFPYIISSTGAGSPGSISSLFHSFSSFSFSKRTFLATGVVILISIAIAAGVVFLLALIGILWTLFSRRDDKVHKVDGAEIEDDDDSTQHRPSSLLEHINAATRTTILGASPFAPYGSEKEGGNEGHASADQDPFGPDASNYVRAETPSDAVGGMLEEEKSRPARARYSFDGAEEGELPITAGAELEVLDDKDAAWWYARDVRTGREGVVPAAYLY</sequence>
<evidence type="ECO:0000313" key="1">
    <source>
        <dbReference type="EMBL" id="KAG9220840.1"/>
    </source>
</evidence>
<name>A0ACB7ISA9_PLECO</name>
<proteinExistence type="predicted"/>
<keyword evidence="2" id="KW-1185">Reference proteome</keyword>
<evidence type="ECO:0000313" key="2">
    <source>
        <dbReference type="Proteomes" id="UP000824881"/>
    </source>
</evidence>
<protein>
    <submittedName>
        <fullName evidence="1">Uncharacterized protein</fullName>
    </submittedName>
</protein>
<dbReference type="EMBL" id="WQMT02000007">
    <property type="protein sequence ID" value="KAG9220840.1"/>
    <property type="molecule type" value="Genomic_DNA"/>
</dbReference>
<dbReference type="Proteomes" id="UP000824881">
    <property type="component" value="Unassembled WGS sequence"/>
</dbReference>
<gene>
    <name evidence="1" type="ORF">CCMSSC00406_0002560</name>
</gene>
<comment type="caution">
    <text evidence="1">The sequence shown here is derived from an EMBL/GenBank/DDBJ whole genome shotgun (WGS) entry which is preliminary data.</text>
</comment>